<organism evidence="1 2">
    <name type="scientific">Candidatus Omnitrophus magneticus</name>
    <dbReference type="NCBI Taxonomy" id="1609969"/>
    <lineage>
        <taxon>Bacteria</taxon>
        <taxon>Pseudomonadati</taxon>
        <taxon>Candidatus Omnitrophota</taxon>
        <taxon>Candidatus Omnitrophus</taxon>
    </lineage>
</organism>
<evidence type="ECO:0000313" key="2">
    <source>
        <dbReference type="Proteomes" id="UP000033428"/>
    </source>
</evidence>
<sequence length="273" mass="31312">MREFINKESAYIKSVGEHLEFEEKNVIPDRDTTQTTISSAKFVIYDLRPRVVDIIVMPGSEIYVSQQESINKATSKKLHKSYGLDTLPYSYKYGKEWKESLKILMTERIIPSFEKILSEGNKTRILLYLPLNNKERNMFYQKGGLLEKLIGTQKFNQIKEYITVISEDGIPVNGIIDNPMHIILGKGLLNYERYRKGDFGKSARYSESAALNLAGLIEHLSEPDAIKFSDFANNPAKLIEALINGSLAIKIRKIDFEKIRDMEKSMEMVMKSL</sequence>
<evidence type="ECO:0000313" key="1">
    <source>
        <dbReference type="EMBL" id="KJJ86027.1"/>
    </source>
</evidence>
<proteinExistence type="predicted"/>
<accession>A0A0F0CRV2</accession>
<gene>
    <name evidence="1" type="ORF">OMAG_000094</name>
</gene>
<name>A0A0F0CRV2_9BACT</name>
<dbReference type="AlphaFoldDB" id="A0A0F0CRV2"/>
<comment type="caution">
    <text evidence="1">The sequence shown here is derived from an EMBL/GenBank/DDBJ whole genome shotgun (WGS) entry which is preliminary data.</text>
</comment>
<dbReference type="Proteomes" id="UP000033428">
    <property type="component" value="Unassembled WGS sequence"/>
</dbReference>
<dbReference type="EMBL" id="JYNY01000020">
    <property type="protein sequence ID" value="KJJ86027.1"/>
    <property type="molecule type" value="Genomic_DNA"/>
</dbReference>
<reference evidence="1 2" key="1">
    <citation type="submission" date="2015-02" db="EMBL/GenBank/DDBJ databases">
        <title>Single-cell genomics of uncultivated deep-branching MTB reveals a conserved set of magnetosome genes.</title>
        <authorList>
            <person name="Kolinko S."/>
            <person name="Richter M."/>
            <person name="Glockner F.O."/>
            <person name="Brachmann A."/>
            <person name="Schuler D."/>
        </authorList>
    </citation>
    <scope>NUCLEOTIDE SEQUENCE [LARGE SCALE GENOMIC DNA]</scope>
    <source>
        <strain evidence="1">SKK-01</strain>
    </source>
</reference>
<protein>
    <submittedName>
        <fullName evidence="1">Uncharacterized protein</fullName>
    </submittedName>
</protein>
<keyword evidence="2" id="KW-1185">Reference proteome</keyword>